<comment type="similarity">
    <text evidence="9">Belongs to the monovalent cation:proton antiporter 2 (CPA2) transporter (TC 2.A.37) family. CHX (TC 2.A.37.4) subfamily.</text>
</comment>
<dbReference type="InterPro" id="IPR050794">
    <property type="entry name" value="CPA2_transporter"/>
</dbReference>
<feature type="transmembrane region" description="Helical" evidence="10">
    <location>
        <begin position="220"/>
        <end position="243"/>
    </location>
</feature>
<keyword evidence="5" id="KW-0630">Potassium</keyword>
<evidence type="ECO:0000256" key="2">
    <source>
        <dbReference type="ARBA" id="ARBA00022448"/>
    </source>
</evidence>
<feature type="domain" description="Cation/H+ exchanger transmembrane" evidence="11">
    <location>
        <begin position="75"/>
        <end position="455"/>
    </location>
</feature>
<dbReference type="EMBL" id="RDQH01000328">
    <property type="protein sequence ID" value="RXI05298.1"/>
    <property type="molecule type" value="Genomic_DNA"/>
</dbReference>
<evidence type="ECO:0000256" key="6">
    <source>
        <dbReference type="ARBA" id="ARBA00022989"/>
    </source>
</evidence>
<sequence>MSKNISSLEEDDDIVLQNINEKFFNVCFNLPPNMNFHGVWEDDLSKTSVPPRARTDQLVPLLEFQMVVIFIITQATHHLLFKHYRLPRFISQIVTGILLGPSIKSKLGTFKESLFPLISQDVIGTASVFGYCLFMFLIGVKMDVGLIRRTGNKALAIGVLSLVVPFAFGFSIAAACVYFTHREQDLETVFFVAGTHSLTSFAVVSSLLEDLKLLNSELGRLGLSTALISDMLNVIITSTATFFRVFMGTGQPKYKICTDIASLIGFLLTVVFIIRPAFFWIVRHTPAGKPVKDVYLYTIFVLLMLSAFLSHAFDQTALFGAFILGLAVPAGPPLGSALVKMLDCVASGVLVPLFVTVCSMKADLSFATYDGKLLMLDVILLVVTFVSKVIACFVPALICKMPFNDALAIGFIMSAKGIVELASYSLFHDFKTIDDQTFAVLIVSVLTVAILVPSMVNYLYDPSRKYAGYQKRNIMDLKPNSELRILACIYSHYDVAPIINLLDVSCPTGGSPIFVNALHLIELVGRAAPLFINHHIHEKVTFDIAYSENVIIPFDQYQLNNQGAVFVNIFTAISPPNIMHEDICTLGLDKLTSIILLPFHRKFSFDGSIESEDNNTRALNCSVLDRAPCSIGIIVHRGYLRRPSALYRIAMIFLRGRDDREALTFAKRVSKDPGSFSLTVVRLDAEDDHTMPDWDTILDNELLKDFKHNVGNENITYIEKTSNDSVRTTGILRSLMNEYELIIVGRRNGFQSPQTLGLSEWTEFPELGIIGDLLVSSDFNSKASIFVVQQQKKLKGRINISNGNTFKL</sequence>
<reference evidence="14 15" key="1">
    <citation type="submission" date="2018-10" db="EMBL/GenBank/DDBJ databases">
        <title>A high-quality apple genome assembly.</title>
        <authorList>
            <person name="Hu J."/>
        </authorList>
    </citation>
    <scope>NUCLEOTIDE SEQUENCE [LARGE SCALE GENOMIC DNA]</scope>
    <source>
        <strain evidence="15">cv. HFTH1</strain>
        <tissue evidence="14">Young leaf</tissue>
    </source>
</reference>
<evidence type="ECO:0000259" key="12">
    <source>
        <dbReference type="Pfam" id="PF23256"/>
    </source>
</evidence>
<evidence type="ECO:0000256" key="5">
    <source>
        <dbReference type="ARBA" id="ARBA00022958"/>
    </source>
</evidence>
<dbReference type="Pfam" id="PF23259">
    <property type="entry name" value="CHX17_C"/>
    <property type="match status" value="1"/>
</dbReference>
<dbReference type="Pfam" id="PF00999">
    <property type="entry name" value="Na_H_Exchanger"/>
    <property type="match status" value="1"/>
</dbReference>
<dbReference type="GO" id="GO:1902600">
    <property type="term" value="P:proton transmembrane transport"/>
    <property type="evidence" value="ECO:0007669"/>
    <property type="project" value="InterPro"/>
</dbReference>
<dbReference type="InterPro" id="IPR057291">
    <property type="entry name" value="CHX17_2nd"/>
</dbReference>
<comment type="subcellular location">
    <subcellularLocation>
        <location evidence="1">Membrane</location>
        <topology evidence="1">Multi-pass membrane protein</topology>
    </subcellularLocation>
</comment>
<feature type="transmembrane region" description="Helical" evidence="10">
    <location>
        <begin position="319"/>
        <end position="339"/>
    </location>
</feature>
<protein>
    <submittedName>
        <fullName evidence="14">Uncharacterized protein</fullName>
    </submittedName>
</protein>
<dbReference type="GO" id="GO:0016020">
    <property type="term" value="C:membrane"/>
    <property type="evidence" value="ECO:0007669"/>
    <property type="project" value="UniProtKB-SubCell"/>
</dbReference>
<dbReference type="PANTHER" id="PTHR32468">
    <property type="entry name" value="CATION/H + ANTIPORTER"/>
    <property type="match status" value="1"/>
</dbReference>
<dbReference type="AlphaFoldDB" id="A0A498KCN3"/>
<keyword evidence="7" id="KW-0406">Ion transport</keyword>
<dbReference type="GO" id="GO:0006813">
    <property type="term" value="P:potassium ion transport"/>
    <property type="evidence" value="ECO:0007669"/>
    <property type="project" value="UniProtKB-KW"/>
</dbReference>
<feature type="transmembrane region" description="Helical" evidence="10">
    <location>
        <begin position="154"/>
        <end position="180"/>
    </location>
</feature>
<evidence type="ECO:0000256" key="10">
    <source>
        <dbReference type="SAM" id="Phobius"/>
    </source>
</evidence>
<dbReference type="STRING" id="3750.A0A498KCN3"/>
<evidence type="ECO:0000313" key="14">
    <source>
        <dbReference type="EMBL" id="RXI05298.1"/>
    </source>
</evidence>
<keyword evidence="6 10" id="KW-1133">Transmembrane helix</keyword>
<feature type="transmembrane region" description="Helical" evidence="10">
    <location>
        <begin position="344"/>
        <end position="362"/>
    </location>
</feature>
<feature type="domain" description="Cation/H(+) antiporter central" evidence="12">
    <location>
        <begin position="515"/>
        <end position="639"/>
    </location>
</feature>
<accession>A0A498KCN3</accession>
<dbReference type="InterPro" id="IPR038770">
    <property type="entry name" value="Na+/solute_symporter_sf"/>
</dbReference>
<dbReference type="Proteomes" id="UP000290289">
    <property type="component" value="Chromosome 2"/>
</dbReference>
<feature type="transmembrane region" description="Helical" evidence="10">
    <location>
        <begin position="438"/>
        <end position="460"/>
    </location>
</feature>
<keyword evidence="8 10" id="KW-0472">Membrane</keyword>
<evidence type="ECO:0000256" key="3">
    <source>
        <dbReference type="ARBA" id="ARBA00022538"/>
    </source>
</evidence>
<feature type="transmembrane region" description="Helical" evidence="10">
    <location>
        <begin position="58"/>
        <end position="79"/>
    </location>
</feature>
<evidence type="ECO:0000256" key="4">
    <source>
        <dbReference type="ARBA" id="ARBA00022692"/>
    </source>
</evidence>
<dbReference type="Gene3D" id="1.20.1530.20">
    <property type="match status" value="1"/>
</dbReference>
<dbReference type="PANTHER" id="PTHR32468:SF17">
    <property type="entry name" value="CATION_H(+) ANTIPORTER 4"/>
    <property type="match status" value="1"/>
</dbReference>
<organism evidence="14 15">
    <name type="scientific">Malus domestica</name>
    <name type="common">Apple</name>
    <name type="synonym">Pyrus malus</name>
    <dbReference type="NCBI Taxonomy" id="3750"/>
    <lineage>
        <taxon>Eukaryota</taxon>
        <taxon>Viridiplantae</taxon>
        <taxon>Streptophyta</taxon>
        <taxon>Embryophyta</taxon>
        <taxon>Tracheophyta</taxon>
        <taxon>Spermatophyta</taxon>
        <taxon>Magnoliopsida</taxon>
        <taxon>eudicotyledons</taxon>
        <taxon>Gunneridae</taxon>
        <taxon>Pentapetalae</taxon>
        <taxon>rosids</taxon>
        <taxon>fabids</taxon>
        <taxon>Rosales</taxon>
        <taxon>Rosaceae</taxon>
        <taxon>Amygdaloideae</taxon>
        <taxon>Maleae</taxon>
        <taxon>Malus</taxon>
    </lineage>
</organism>
<dbReference type="Pfam" id="PF23256">
    <property type="entry name" value="CHX17_2nd"/>
    <property type="match status" value="1"/>
</dbReference>
<name>A0A498KCN3_MALDO</name>
<feature type="transmembrane region" description="Helical" evidence="10">
    <location>
        <begin position="186"/>
        <end position="208"/>
    </location>
</feature>
<evidence type="ECO:0000256" key="7">
    <source>
        <dbReference type="ARBA" id="ARBA00023065"/>
    </source>
</evidence>
<dbReference type="GO" id="GO:0006885">
    <property type="term" value="P:regulation of pH"/>
    <property type="evidence" value="ECO:0007669"/>
    <property type="project" value="TreeGrafter"/>
</dbReference>
<keyword evidence="2" id="KW-0813">Transport</keyword>
<dbReference type="InterPro" id="IPR006153">
    <property type="entry name" value="Cation/H_exchanger_TM"/>
</dbReference>
<feature type="transmembrane region" description="Helical" evidence="10">
    <location>
        <begin position="123"/>
        <end position="142"/>
    </location>
</feature>
<gene>
    <name evidence="14" type="ORF">DVH24_006555</name>
</gene>
<evidence type="ECO:0000256" key="1">
    <source>
        <dbReference type="ARBA" id="ARBA00004141"/>
    </source>
</evidence>
<evidence type="ECO:0000313" key="15">
    <source>
        <dbReference type="Proteomes" id="UP000290289"/>
    </source>
</evidence>
<evidence type="ECO:0000256" key="9">
    <source>
        <dbReference type="ARBA" id="ARBA00038341"/>
    </source>
</evidence>
<keyword evidence="4 10" id="KW-0812">Transmembrane</keyword>
<dbReference type="GO" id="GO:0012505">
    <property type="term" value="C:endomembrane system"/>
    <property type="evidence" value="ECO:0007669"/>
    <property type="project" value="TreeGrafter"/>
</dbReference>
<evidence type="ECO:0000256" key="8">
    <source>
        <dbReference type="ARBA" id="ARBA00023136"/>
    </source>
</evidence>
<comment type="caution">
    <text evidence="14">The sequence shown here is derived from an EMBL/GenBank/DDBJ whole genome shotgun (WGS) entry which is preliminary data.</text>
</comment>
<feature type="transmembrane region" description="Helical" evidence="10">
    <location>
        <begin position="294"/>
        <end position="313"/>
    </location>
</feature>
<proteinExistence type="inferred from homology"/>
<evidence type="ECO:0000259" key="11">
    <source>
        <dbReference type="Pfam" id="PF00999"/>
    </source>
</evidence>
<dbReference type="GO" id="GO:0015297">
    <property type="term" value="F:antiporter activity"/>
    <property type="evidence" value="ECO:0007669"/>
    <property type="project" value="InterPro"/>
</dbReference>
<feature type="transmembrane region" description="Helical" evidence="10">
    <location>
        <begin position="374"/>
        <end position="399"/>
    </location>
</feature>
<dbReference type="InterPro" id="IPR057290">
    <property type="entry name" value="CHX17_C"/>
</dbReference>
<keyword evidence="3" id="KW-0633">Potassium transport</keyword>
<keyword evidence="15" id="KW-1185">Reference proteome</keyword>
<feature type="transmembrane region" description="Helical" evidence="10">
    <location>
        <begin position="263"/>
        <end position="282"/>
    </location>
</feature>
<feature type="transmembrane region" description="Helical" evidence="10">
    <location>
        <begin position="406"/>
        <end position="426"/>
    </location>
</feature>
<evidence type="ECO:0000259" key="13">
    <source>
        <dbReference type="Pfam" id="PF23259"/>
    </source>
</evidence>
<feature type="domain" description="Cation/H(+) antiporter C-terminal" evidence="13">
    <location>
        <begin position="649"/>
        <end position="791"/>
    </location>
</feature>